<reference evidence="1" key="1">
    <citation type="submission" date="2018-06" db="EMBL/GenBank/DDBJ databases">
        <authorList>
            <person name="Zhirakovskaya E."/>
        </authorList>
    </citation>
    <scope>NUCLEOTIDE SEQUENCE</scope>
</reference>
<evidence type="ECO:0000313" key="1">
    <source>
        <dbReference type="EMBL" id="VAW84368.1"/>
    </source>
</evidence>
<dbReference type="EMBL" id="UOFO01000042">
    <property type="protein sequence ID" value="VAW84368.1"/>
    <property type="molecule type" value="Genomic_DNA"/>
</dbReference>
<name>A0A3B0YTX2_9ZZZZ</name>
<dbReference type="AlphaFoldDB" id="A0A3B0YTX2"/>
<gene>
    <name evidence="1" type="ORF">MNBD_GAMMA16-1932</name>
</gene>
<proteinExistence type="predicted"/>
<organism evidence="1">
    <name type="scientific">hydrothermal vent metagenome</name>
    <dbReference type="NCBI Taxonomy" id="652676"/>
    <lineage>
        <taxon>unclassified sequences</taxon>
        <taxon>metagenomes</taxon>
        <taxon>ecological metagenomes</taxon>
    </lineage>
</organism>
<sequence length="47" mass="5712">MKATDKERVRAHWFIYWNVWVRLLVSATQEQLIKQDNRSEGLLNGYF</sequence>
<protein>
    <submittedName>
        <fullName evidence="1">Uncharacterized protein</fullName>
    </submittedName>
</protein>
<accession>A0A3B0YTX2</accession>